<feature type="transmembrane region" description="Helical" evidence="6">
    <location>
        <begin position="263"/>
        <end position="287"/>
    </location>
</feature>
<evidence type="ECO:0000256" key="5">
    <source>
        <dbReference type="SAM" id="MobiDB-lite"/>
    </source>
</evidence>
<feature type="transmembrane region" description="Helical" evidence="6">
    <location>
        <begin position="435"/>
        <end position="455"/>
    </location>
</feature>
<evidence type="ECO:0000256" key="2">
    <source>
        <dbReference type="ARBA" id="ARBA00022692"/>
    </source>
</evidence>
<gene>
    <name evidence="8" type="ORF">C8Q71DRAFT_804543</name>
</gene>
<dbReference type="PROSITE" id="PS50850">
    <property type="entry name" value="MFS"/>
    <property type="match status" value="1"/>
</dbReference>
<feature type="transmembrane region" description="Helical" evidence="6">
    <location>
        <begin position="528"/>
        <end position="549"/>
    </location>
</feature>
<evidence type="ECO:0000256" key="6">
    <source>
        <dbReference type="SAM" id="Phobius"/>
    </source>
</evidence>
<name>A0ABQ8KQI1_9APHY</name>
<feature type="region of interest" description="Disordered" evidence="5">
    <location>
        <begin position="60"/>
        <end position="95"/>
    </location>
</feature>
<proteinExistence type="predicted"/>
<dbReference type="PANTHER" id="PTHR23502:SF7">
    <property type="entry name" value="DRUG_PROTON ANTIPORTER YHK8-RELATED"/>
    <property type="match status" value="1"/>
</dbReference>
<feature type="transmembrane region" description="Helical" evidence="6">
    <location>
        <begin position="351"/>
        <end position="374"/>
    </location>
</feature>
<comment type="subcellular location">
    <subcellularLocation>
        <location evidence="1">Membrane</location>
        <topology evidence="1">Multi-pass membrane protein</topology>
    </subcellularLocation>
</comment>
<sequence>MRRALSPDRYGQLHHPGQTPRMSASGHSFDTVVADRKLEVQRTQASSVDESGKDMALQIPAPMSINGDSDSTSARSSEATVSVPDDEYQVTLDPEDDPKKLSVGRKWLITLLICNAALCATFASSIASFTEKGLQRDFHTVHEVTVLSISLYVEGLAMGPLLFAPLSEVYGRNNVYRVSYFLFWVFTWPVAFPPDIATFLVFRFLTGFSSSAFLSVAAGSVSDLFENGKVATPMGVYTLSPFVGPVLGPLVGGFICQNANYRWVYRVCLIYEFVTLVTLFLVCLIIATKSVLSPLKRAYFVPETYVPVILRRKAARIRKETGDEKFWAPLDHRDESLSESIMMSIYTPFKLLLFDPMALSLNMWNAITLGILYLTFEAFPIIFGEEHGFSDEEVGLAFLGMGVGLLAALATQGFWNRFDRKIDEKHGGSTPPETCLVMGMAGGVLAPIGLFWMAFTTYSAVPWILPIIASSLFGVSIYYIFASTFTYLTTAYRPIAASALASNTALRCSFAAVFPLFAVQMYHRLSTAGATALLAGLMTLMTPLPFLYYRLGKRFRARSKFAVVDD</sequence>
<dbReference type="Pfam" id="PF07690">
    <property type="entry name" value="MFS_1"/>
    <property type="match status" value="1"/>
</dbReference>
<dbReference type="EMBL" id="JADCUA010000004">
    <property type="protein sequence ID" value="KAH9840873.1"/>
    <property type="molecule type" value="Genomic_DNA"/>
</dbReference>
<keyword evidence="3 6" id="KW-1133">Transmembrane helix</keyword>
<feature type="transmembrane region" description="Helical" evidence="6">
    <location>
        <begin position="394"/>
        <end position="415"/>
    </location>
</feature>
<protein>
    <submittedName>
        <fullName evidence="8">MFS general substrate transporter</fullName>
    </submittedName>
</protein>
<feature type="transmembrane region" description="Helical" evidence="6">
    <location>
        <begin position="230"/>
        <end position="251"/>
    </location>
</feature>
<keyword evidence="9" id="KW-1185">Reference proteome</keyword>
<dbReference type="Proteomes" id="UP000814176">
    <property type="component" value="Unassembled WGS sequence"/>
</dbReference>
<comment type="caution">
    <text evidence="8">The sequence shown here is derived from an EMBL/GenBank/DDBJ whole genome shotgun (WGS) entry which is preliminary data.</text>
</comment>
<dbReference type="InterPro" id="IPR020846">
    <property type="entry name" value="MFS_dom"/>
</dbReference>
<evidence type="ECO:0000256" key="1">
    <source>
        <dbReference type="ARBA" id="ARBA00004141"/>
    </source>
</evidence>
<evidence type="ECO:0000313" key="8">
    <source>
        <dbReference type="EMBL" id="KAH9840873.1"/>
    </source>
</evidence>
<feature type="region of interest" description="Disordered" evidence="5">
    <location>
        <begin position="1"/>
        <end position="26"/>
    </location>
</feature>
<evidence type="ECO:0000259" key="7">
    <source>
        <dbReference type="PROSITE" id="PS50850"/>
    </source>
</evidence>
<feature type="compositionally biased region" description="Polar residues" evidence="5">
    <location>
        <begin position="66"/>
        <end position="80"/>
    </location>
</feature>
<feature type="transmembrane region" description="Helical" evidence="6">
    <location>
        <begin position="461"/>
        <end position="488"/>
    </location>
</feature>
<evidence type="ECO:0000313" key="9">
    <source>
        <dbReference type="Proteomes" id="UP000814176"/>
    </source>
</evidence>
<feature type="transmembrane region" description="Helical" evidence="6">
    <location>
        <begin position="500"/>
        <end position="522"/>
    </location>
</feature>
<feature type="compositionally biased region" description="Acidic residues" evidence="5">
    <location>
        <begin position="84"/>
        <end position="95"/>
    </location>
</feature>
<accession>A0ABQ8KQI1</accession>
<evidence type="ECO:0000256" key="3">
    <source>
        <dbReference type="ARBA" id="ARBA00022989"/>
    </source>
</evidence>
<dbReference type="InterPro" id="IPR011701">
    <property type="entry name" value="MFS"/>
</dbReference>
<organism evidence="8 9">
    <name type="scientific">Rhodofomes roseus</name>
    <dbReference type="NCBI Taxonomy" id="34475"/>
    <lineage>
        <taxon>Eukaryota</taxon>
        <taxon>Fungi</taxon>
        <taxon>Dikarya</taxon>
        <taxon>Basidiomycota</taxon>
        <taxon>Agaricomycotina</taxon>
        <taxon>Agaricomycetes</taxon>
        <taxon>Polyporales</taxon>
        <taxon>Rhodofomes</taxon>
    </lineage>
</organism>
<feature type="transmembrane region" description="Helical" evidence="6">
    <location>
        <begin position="174"/>
        <end position="191"/>
    </location>
</feature>
<dbReference type="GeneID" id="72006714"/>
<dbReference type="PANTHER" id="PTHR23502">
    <property type="entry name" value="MAJOR FACILITATOR SUPERFAMILY"/>
    <property type="match status" value="1"/>
</dbReference>
<keyword evidence="2 6" id="KW-0812">Transmembrane</keyword>
<reference evidence="8 9" key="1">
    <citation type="journal article" date="2021" name="Environ. Microbiol.">
        <title>Gene family expansions and transcriptome signatures uncover fungal adaptations to wood decay.</title>
        <authorList>
            <person name="Hage H."/>
            <person name="Miyauchi S."/>
            <person name="Viragh M."/>
            <person name="Drula E."/>
            <person name="Min B."/>
            <person name="Chaduli D."/>
            <person name="Navarro D."/>
            <person name="Favel A."/>
            <person name="Norest M."/>
            <person name="Lesage-Meessen L."/>
            <person name="Balint B."/>
            <person name="Merenyi Z."/>
            <person name="de Eugenio L."/>
            <person name="Morin E."/>
            <person name="Martinez A.T."/>
            <person name="Baldrian P."/>
            <person name="Stursova M."/>
            <person name="Martinez M.J."/>
            <person name="Novotny C."/>
            <person name="Magnuson J.K."/>
            <person name="Spatafora J.W."/>
            <person name="Maurice S."/>
            <person name="Pangilinan J."/>
            <person name="Andreopoulos W."/>
            <person name="LaButti K."/>
            <person name="Hundley H."/>
            <person name="Na H."/>
            <person name="Kuo A."/>
            <person name="Barry K."/>
            <person name="Lipzen A."/>
            <person name="Henrissat B."/>
            <person name="Riley R."/>
            <person name="Ahrendt S."/>
            <person name="Nagy L.G."/>
            <person name="Grigoriev I.V."/>
            <person name="Martin F."/>
            <person name="Rosso M.N."/>
        </authorList>
    </citation>
    <scope>NUCLEOTIDE SEQUENCE [LARGE SCALE GENOMIC DNA]</scope>
    <source>
        <strain evidence="8 9">CIRM-BRFM 1785</strain>
    </source>
</reference>
<dbReference type="InterPro" id="IPR036259">
    <property type="entry name" value="MFS_trans_sf"/>
</dbReference>
<feature type="domain" description="Major facilitator superfamily (MFS) profile" evidence="7">
    <location>
        <begin position="109"/>
        <end position="554"/>
    </location>
</feature>
<feature type="transmembrane region" description="Helical" evidence="6">
    <location>
        <begin position="107"/>
        <end position="129"/>
    </location>
</feature>
<keyword evidence="4 6" id="KW-0472">Membrane</keyword>
<evidence type="ECO:0000256" key="4">
    <source>
        <dbReference type="ARBA" id="ARBA00023136"/>
    </source>
</evidence>
<dbReference type="RefSeq" id="XP_047782339.1">
    <property type="nucleotide sequence ID" value="XM_047925982.1"/>
</dbReference>
<dbReference type="SUPFAM" id="SSF103473">
    <property type="entry name" value="MFS general substrate transporter"/>
    <property type="match status" value="1"/>
</dbReference>
<feature type="transmembrane region" description="Helical" evidence="6">
    <location>
        <begin position="149"/>
        <end position="167"/>
    </location>
</feature>
<dbReference type="CDD" id="cd17323">
    <property type="entry name" value="MFS_Tpo1_MDR_like"/>
    <property type="match status" value="1"/>
</dbReference>
<dbReference type="Gene3D" id="1.20.1250.20">
    <property type="entry name" value="MFS general substrate transporter like domains"/>
    <property type="match status" value="1"/>
</dbReference>